<keyword evidence="2" id="KW-1185">Reference proteome</keyword>
<dbReference type="AlphaFoldDB" id="A0AAD8P7T7"/>
<accession>A0AAD8P7T7</accession>
<organism evidence="1 2">
    <name type="scientific">Tagetes erecta</name>
    <name type="common">African marigold</name>
    <dbReference type="NCBI Taxonomy" id="13708"/>
    <lineage>
        <taxon>Eukaryota</taxon>
        <taxon>Viridiplantae</taxon>
        <taxon>Streptophyta</taxon>
        <taxon>Embryophyta</taxon>
        <taxon>Tracheophyta</taxon>
        <taxon>Spermatophyta</taxon>
        <taxon>Magnoliopsida</taxon>
        <taxon>eudicotyledons</taxon>
        <taxon>Gunneridae</taxon>
        <taxon>Pentapetalae</taxon>
        <taxon>asterids</taxon>
        <taxon>campanulids</taxon>
        <taxon>Asterales</taxon>
        <taxon>Asteraceae</taxon>
        <taxon>Asteroideae</taxon>
        <taxon>Heliantheae alliance</taxon>
        <taxon>Tageteae</taxon>
        <taxon>Tagetes</taxon>
    </lineage>
</organism>
<evidence type="ECO:0000313" key="2">
    <source>
        <dbReference type="Proteomes" id="UP001229421"/>
    </source>
</evidence>
<sequence>MKDLHSLIQILMGSKEWNGMERNGTELMIENCTTQGYNYFSCYILVLGREMHALTSVQTLSLHSKNKNCCNTNFSDLGKLRTLISISNHTLHQIRRYLLQSSTYTYFITITKCSCSNRRQIFSLQNCYQLTRLSSLISKF</sequence>
<dbReference type="EMBL" id="JAUHHV010000001">
    <property type="protein sequence ID" value="KAK1435121.1"/>
    <property type="molecule type" value="Genomic_DNA"/>
</dbReference>
<reference evidence="1" key="1">
    <citation type="journal article" date="2023" name="bioRxiv">
        <title>Improved chromosome-level genome assembly for marigold (Tagetes erecta).</title>
        <authorList>
            <person name="Jiang F."/>
            <person name="Yuan L."/>
            <person name="Wang S."/>
            <person name="Wang H."/>
            <person name="Xu D."/>
            <person name="Wang A."/>
            <person name="Fan W."/>
        </authorList>
    </citation>
    <scope>NUCLEOTIDE SEQUENCE</scope>
    <source>
        <strain evidence="1">WSJ</strain>
        <tissue evidence="1">Leaf</tissue>
    </source>
</reference>
<gene>
    <name evidence="1" type="ORF">QVD17_00881</name>
</gene>
<proteinExistence type="predicted"/>
<protein>
    <submittedName>
        <fullName evidence="1">Uncharacterized protein</fullName>
    </submittedName>
</protein>
<comment type="caution">
    <text evidence="1">The sequence shown here is derived from an EMBL/GenBank/DDBJ whole genome shotgun (WGS) entry which is preliminary data.</text>
</comment>
<name>A0AAD8P7T7_TARER</name>
<dbReference type="Proteomes" id="UP001229421">
    <property type="component" value="Unassembled WGS sequence"/>
</dbReference>
<evidence type="ECO:0000313" key="1">
    <source>
        <dbReference type="EMBL" id="KAK1435121.1"/>
    </source>
</evidence>